<dbReference type="Proteomes" id="UP000235392">
    <property type="component" value="Unassembled WGS sequence"/>
</dbReference>
<accession>A0A2N5T7L0</accession>
<dbReference type="EMBL" id="PGCI01000685">
    <property type="protein sequence ID" value="PLW21450.1"/>
    <property type="molecule type" value="Genomic_DNA"/>
</dbReference>
<reference evidence="1 2" key="1">
    <citation type="submission" date="2017-11" db="EMBL/GenBank/DDBJ databases">
        <title>De novo assembly and phasing of dikaryotic genomes from two isolates of Puccinia coronata f. sp. avenae, the causal agent of oat crown rust.</title>
        <authorList>
            <person name="Miller M.E."/>
            <person name="Zhang Y."/>
            <person name="Omidvar V."/>
            <person name="Sperschneider J."/>
            <person name="Schwessinger B."/>
            <person name="Raley C."/>
            <person name="Palmer J.M."/>
            <person name="Garnica D."/>
            <person name="Upadhyaya N."/>
            <person name="Rathjen J."/>
            <person name="Taylor J.M."/>
            <person name="Park R.F."/>
            <person name="Dodds P.N."/>
            <person name="Hirsch C.D."/>
            <person name="Kianian S.F."/>
            <person name="Figueroa M."/>
        </authorList>
    </citation>
    <scope>NUCLEOTIDE SEQUENCE [LARGE SCALE GENOMIC DNA]</scope>
    <source>
        <strain evidence="1">12SD80</strain>
    </source>
</reference>
<gene>
    <name evidence="1" type="ORF">PCASD_17280</name>
</gene>
<protein>
    <submittedName>
        <fullName evidence="1">Uncharacterized protein</fullName>
    </submittedName>
</protein>
<name>A0A2N5T7L0_9BASI</name>
<sequence>DGRLTTSNGQIVTVNNNGQLVNQAGQVVDPNSNPVTNGTVGDGLGDGSISGINGGQGRVVNNGQGSITNSPVCPDPSVPMPEDDFGLTGECAKVQNPYEPGMKSVLPGKNVDGTALVKEESYEMTPEVEVKTTALTNFSSQLSQTGPTNAKQLNYEAKVCIIQTLVVITSKSSNKRLIVTG</sequence>
<evidence type="ECO:0000313" key="1">
    <source>
        <dbReference type="EMBL" id="PLW21450.1"/>
    </source>
</evidence>
<organism evidence="1 2">
    <name type="scientific">Puccinia coronata f. sp. avenae</name>
    <dbReference type="NCBI Taxonomy" id="200324"/>
    <lineage>
        <taxon>Eukaryota</taxon>
        <taxon>Fungi</taxon>
        <taxon>Dikarya</taxon>
        <taxon>Basidiomycota</taxon>
        <taxon>Pucciniomycotina</taxon>
        <taxon>Pucciniomycetes</taxon>
        <taxon>Pucciniales</taxon>
        <taxon>Pucciniaceae</taxon>
        <taxon>Puccinia</taxon>
    </lineage>
</organism>
<feature type="non-terminal residue" evidence="1">
    <location>
        <position position="1"/>
    </location>
</feature>
<dbReference type="AlphaFoldDB" id="A0A2N5T7L0"/>
<comment type="caution">
    <text evidence="1">The sequence shown here is derived from an EMBL/GenBank/DDBJ whole genome shotgun (WGS) entry which is preliminary data.</text>
</comment>
<evidence type="ECO:0000313" key="2">
    <source>
        <dbReference type="Proteomes" id="UP000235392"/>
    </source>
</evidence>
<proteinExistence type="predicted"/>